<name>A0A9P1BNQ7_9DINO</name>
<protein>
    <submittedName>
        <fullName evidence="2">Uncharacterized protein</fullName>
    </submittedName>
</protein>
<dbReference type="AlphaFoldDB" id="A0A9P1BNQ7"/>
<dbReference type="EMBL" id="CAMXCT030000288">
    <property type="protein sequence ID" value="CAL4763990.1"/>
    <property type="molecule type" value="Genomic_DNA"/>
</dbReference>
<keyword evidence="4" id="KW-1185">Reference proteome</keyword>
<accession>A0A9P1BNQ7</accession>
<evidence type="ECO:0000313" key="2">
    <source>
        <dbReference type="EMBL" id="CAI3976678.1"/>
    </source>
</evidence>
<proteinExistence type="predicted"/>
<feature type="compositionally biased region" description="Acidic residues" evidence="1">
    <location>
        <begin position="174"/>
        <end position="184"/>
    </location>
</feature>
<reference evidence="2" key="1">
    <citation type="submission" date="2022-10" db="EMBL/GenBank/DDBJ databases">
        <authorList>
            <person name="Chen Y."/>
            <person name="Dougan E. K."/>
            <person name="Chan C."/>
            <person name="Rhodes N."/>
            <person name="Thang M."/>
        </authorList>
    </citation>
    <scope>NUCLEOTIDE SEQUENCE</scope>
</reference>
<reference evidence="3" key="2">
    <citation type="submission" date="2024-04" db="EMBL/GenBank/DDBJ databases">
        <authorList>
            <person name="Chen Y."/>
            <person name="Shah S."/>
            <person name="Dougan E. K."/>
            <person name="Thang M."/>
            <person name="Chan C."/>
        </authorList>
    </citation>
    <scope>NUCLEOTIDE SEQUENCE [LARGE SCALE GENOMIC DNA]</scope>
</reference>
<evidence type="ECO:0000313" key="3">
    <source>
        <dbReference type="EMBL" id="CAL1130053.1"/>
    </source>
</evidence>
<feature type="compositionally biased region" description="Basic and acidic residues" evidence="1">
    <location>
        <begin position="157"/>
        <end position="173"/>
    </location>
</feature>
<dbReference type="EMBL" id="CAMXCT020000288">
    <property type="protein sequence ID" value="CAL1130053.1"/>
    <property type="molecule type" value="Genomic_DNA"/>
</dbReference>
<feature type="region of interest" description="Disordered" evidence="1">
    <location>
        <begin position="153"/>
        <end position="200"/>
    </location>
</feature>
<feature type="compositionally biased region" description="Basic and acidic residues" evidence="1">
    <location>
        <begin position="186"/>
        <end position="200"/>
    </location>
</feature>
<evidence type="ECO:0000313" key="4">
    <source>
        <dbReference type="Proteomes" id="UP001152797"/>
    </source>
</evidence>
<sequence>MYATSRLQPFSPRLDDHQFDFDLVGDLPRNDRASAKNRAKIIRQLEEQHARAWACVKEYMSNNLRIFPGKASEAVSTIMPEVNTWLDESLADLCVRDPDDHGIIIWINLPACGILTVQKTEWVLGYVSNTLQKFRRNGMAIIIHANRASQLNTGTTDVKEERSSLKSETKKEESDSENSAESDPDMQNKPEDAEVRDDTVYGKRDGVLPGLAVVSRADKSNLSRKSAAFKTGVVHGVSMLGRQHMVKPEASSSRPNLGREMTDVQELKQVAGGTDIVSKTLAAFCPQSMSTKVVIDIVGYDFWPAPAVLEE</sequence>
<dbReference type="EMBL" id="CAMXCT010000288">
    <property type="protein sequence ID" value="CAI3976678.1"/>
    <property type="molecule type" value="Genomic_DNA"/>
</dbReference>
<organism evidence="2">
    <name type="scientific">Cladocopium goreaui</name>
    <dbReference type="NCBI Taxonomy" id="2562237"/>
    <lineage>
        <taxon>Eukaryota</taxon>
        <taxon>Sar</taxon>
        <taxon>Alveolata</taxon>
        <taxon>Dinophyceae</taxon>
        <taxon>Suessiales</taxon>
        <taxon>Symbiodiniaceae</taxon>
        <taxon>Cladocopium</taxon>
    </lineage>
</organism>
<dbReference type="Proteomes" id="UP001152797">
    <property type="component" value="Unassembled WGS sequence"/>
</dbReference>
<comment type="caution">
    <text evidence="2">The sequence shown here is derived from an EMBL/GenBank/DDBJ whole genome shotgun (WGS) entry which is preliminary data.</text>
</comment>
<evidence type="ECO:0000256" key="1">
    <source>
        <dbReference type="SAM" id="MobiDB-lite"/>
    </source>
</evidence>
<gene>
    <name evidence="2" type="ORF">C1SCF055_LOCUS4880</name>
</gene>